<feature type="domain" description="tRNA uridine 5-carboxymethylaminomethyl modification enzyme C-terminal subdomain" evidence="6">
    <location>
        <begin position="572"/>
        <end position="643"/>
    </location>
</feature>
<dbReference type="InterPro" id="IPR040131">
    <property type="entry name" value="MnmG_N"/>
</dbReference>
<dbReference type="InterPro" id="IPR049312">
    <property type="entry name" value="GIDA_C_N"/>
</dbReference>
<dbReference type="InterPro" id="IPR044920">
    <property type="entry name" value="MnmG_C_subdom_sf"/>
</dbReference>
<dbReference type="PANTHER" id="PTHR11806:SF0">
    <property type="entry name" value="PROTEIN MTO1 HOMOLOG, MITOCHONDRIAL"/>
    <property type="match status" value="1"/>
</dbReference>
<dbReference type="InterPro" id="IPR004416">
    <property type="entry name" value="MnmG"/>
</dbReference>
<dbReference type="FunFam" id="1.10.150.570:FF:000001">
    <property type="entry name" value="tRNA uridine 5-carboxymethylaminomethyl modification enzyme MnmG"/>
    <property type="match status" value="1"/>
</dbReference>
<dbReference type="GO" id="GO:0030488">
    <property type="term" value="P:tRNA methylation"/>
    <property type="evidence" value="ECO:0007669"/>
    <property type="project" value="TreeGrafter"/>
</dbReference>
<dbReference type="STRING" id="1076256.A0A2H3B6J0"/>
<dbReference type="InterPro" id="IPR002218">
    <property type="entry name" value="MnmG-rel"/>
</dbReference>
<dbReference type="PROSITE" id="PS01281">
    <property type="entry name" value="GIDA_2"/>
    <property type="match status" value="1"/>
</dbReference>
<dbReference type="GO" id="GO:0050660">
    <property type="term" value="F:flavin adenine dinucleotide binding"/>
    <property type="evidence" value="ECO:0007669"/>
    <property type="project" value="InterPro"/>
</dbReference>
<dbReference type="InterPro" id="IPR036188">
    <property type="entry name" value="FAD/NAD-bd_sf"/>
</dbReference>
<evidence type="ECO:0000256" key="4">
    <source>
        <dbReference type="ARBA" id="ARBA00022827"/>
    </source>
</evidence>
<protein>
    <submittedName>
        <fullName evidence="7">GIDA-domain-containing protein</fullName>
    </submittedName>
</protein>
<dbReference type="PANTHER" id="PTHR11806">
    <property type="entry name" value="GLUCOSE INHIBITED DIVISION PROTEIN A"/>
    <property type="match status" value="1"/>
</dbReference>
<sequence>MLNHLTRQPWTRLRLHRYFSSVVDHVSEPYQVCVIGAGHAGCEAAAAASRSGAKTLLLTKNVENIGELSCNPSIGGVGKGTLVREVDAMDGLMGRVADMSGIMFRMLNATKGSAVWGPRAQIDRRLYKRHMKKELAKYQENLHIRAADVFDLVFDHNHNPDAVWGRIKGVRLDTGEIIPCSQVIVCTGTFLGGEIHIGPKTFPAGRINEDPSIGLSGSLRAAGFRLGRLQTGTPARLDGKTVNFTTLDRQDGDEVPAPFSFLNNAVPNANNQVPCYMTRTNPFTHQIVKDNMHRSVHIQETKKGPRYCPSLEAKILRFDRDAHTVWLEPEGYDSDVIYPNGISCSLPEEVQEPMMRTIEGLENVKMVRPAYGVEYDYVDPRELLPTLETKRIKGLFLAGQINGTTGYEEAAAQGIVAGINAGLAALQRPPFVLTRAESFIGVLIDDLIVKGADEPYRMLTSRSEYRMTLRPENSDMRLTAKAHNVGVVSDERWRSFSQTLQTYNQIIDVLKGCVFSTQGWKSRGYTVPLDGKMRSAFDLLRYQTISSAEFVKDIPLLANTDPRLLARIDTEGRYQPFLARQQADLRDFMVDEGLLLDPMMDYLTVKGLSSEIRERLFKVRPTTIGAAKRMEGMTPSSMVHLLRHAKRTFRRDQVRGKFDDVKDVDARSV</sequence>
<dbReference type="SUPFAM" id="SSF51905">
    <property type="entry name" value="FAD/NAD(P)-binding domain"/>
    <property type="match status" value="1"/>
</dbReference>
<dbReference type="GO" id="GO:0005739">
    <property type="term" value="C:mitochondrion"/>
    <property type="evidence" value="ECO:0007669"/>
    <property type="project" value="GOC"/>
</dbReference>
<gene>
    <name evidence="7" type="ORF">ARMSODRAFT_960048</name>
</gene>
<comment type="similarity">
    <text evidence="2">Belongs to the MnmG family.</text>
</comment>
<evidence type="ECO:0000256" key="3">
    <source>
        <dbReference type="ARBA" id="ARBA00022630"/>
    </source>
</evidence>
<dbReference type="GO" id="GO:0070899">
    <property type="term" value="P:mitochondrial tRNA wobble uridine modification"/>
    <property type="evidence" value="ECO:0007669"/>
    <property type="project" value="UniProtKB-ARBA"/>
</dbReference>
<dbReference type="Gene3D" id="3.50.50.60">
    <property type="entry name" value="FAD/NAD(P)-binding domain"/>
    <property type="match status" value="2"/>
</dbReference>
<dbReference type="InterPro" id="IPR020595">
    <property type="entry name" value="MnmG-rel_CS"/>
</dbReference>
<accession>A0A2H3B6J0</accession>
<dbReference type="FunFam" id="3.50.50.60:FF:000002">
    <property type="entry name" value="tRNA uridine 5-carboxymethylaminomethyl modification enzyme MnmG"/>
    <property type="match status" value="1"/>
</dbReference>
<dbReference type="Pfam" id="PF13932">
    <property type="entry name" value="SAM_GIDA_C"/>
    <property type="match status" value="1"/>
</dbReference>
<name>A0A2H3B6J0_9AGAR</name>
<keyword evidence="3" id="KW-0285">Flavoprotein</keyword>
<evidence type="ECO:0000256" key="5">
    <source>
        <dbReference type="ARBA" id="ARBA00054993"/>
    </source>
</evidence>
<dbReference type="InterPro" id="IPR047001">
    <property type="entry name" value="MnmG_C_subdom"/>
</dbReference>
<evidence type="ECO:0000259" key="6">
    <source>
        <dbReference type="SMART" id="SM01228"/>
    </source>
</evidence>
<comment type="cofactor">
    <cofactor evidence="1">
        <name>FAD</name>
        <dbReference type="ChEBI" id="CHEBI:57692"/>
    </cofactor>
</comment>
<comment type="function">
    <text evidence="5">Component of the MSS1-MTO1 complex that catalyzes the 5-carboxymethylaminomethyluridine (cmnm(5)U) modification at the 34th wobble position (U34) of mitochondrial tRNAs.</text>
</comment>
<dbReference type="SMART" id="SM01228">
    <property type="entry name" value="GIDA_assoc_3"/>
    <property type="match status" value="1"/>
</dbReference>
<dbReference type="EMBL" id="KZ293440">
    <property type="protein sequence ID" value="PBK66491.1"/>
    <property type="molecule type" value="Genomic_DNA"/>
</dbReference>
<dbReference type="Pfam" id="PF01134">
    <property type="entry name" value="GIDA"/>
    <property type="match status" value="1"/>
</dbReference>
<evidence type="ECO:0000313" key="8">
    <source>
        <dbReference type="Proteomes" id="UP000218334"/>
    </source>
</evidence>
<keyword evidence="8" id="KW-1185">Reference proteome</keyword>
<evidence type="ECO:0000256" key="2">
    <source>
        <dbReference type="ARBA" id="ARBA00007653"/>
    </source>
</evidence>
<dbReference type="HAMAP" id="MF_00129">
    <property type="entry name" value="MnmG_GidA"/>
    <property type="match status" value="1"/>
</dbReference>
<proteinExistence type="inferred from homology"/>
<evidence type="ECO:0000256" key="1">
    <source>
        <dbReference type="ARBA" id="ARBA00001974"/>
    </source>
</evidence>
<dbReference type="NCBIfam" id="TIGR00136">
    <property type="entry name" value="mnmG_gidA"/>
    <property type="match status" value="1"/>
</dbReference>
<organism evidence="7 8">
    <name type="scientific">Armillaria solidipes</name>
    <dbReference type="NCBI Taxonomy" id="1076256"/>
    <lineage>
        <taxon>Eukaryota</taxon>
        <taxon>Fungi</taxon>
        <taxon>Dikarya</taxon>
        <taxon>Basidiomycota</taxon>
        <taxon>Agaricomycotina</taxon>
        <taxon>Agaricomycetes</taxon>
        <taxon>Agaricomycetidae</taxon>
        <taxon>Agaricales</taxon>
        <taxon>Marasmiineae</taxon>
        <taxon>Physalacriaceae</taxon>
        <taxon>Armillaria</taxon>
    </lineage>
</organism>
<reference evidence="8" key="1">
    <citation type="journal article" date="2017" name="Nat. Ecol. Evol.">
        <title>Genome expansion and lineage-specific genetic innovations in the forest pathogenic fungi Armillaria.</title>
        <authorList>
            <person name="Sipos G."/>
            <person name="Prasanna A.N."/>
            <person name="Walter M.C."/>
            <person name="O'Connor E."/>
            <person name="Balint B."/>
            <person name="Krizsan K."/>
            <person name="Kiss B."/>
            <person name="Hess J."/>
            <person name="Varga T."/>
            <person name="Slot J."/>
            <person name="Riley R."/>
            <person name="Boka B."/>
            <person name="Rigling D."/>
            <person name="Barry K."/>
            <person name="Lee J."/>
            <person name="Mihaltcheva S."/>
            <person name="LaButti K."/>
            <person name="Lipzen A."/>
            <person name="Waldron R."/>
            <person name="Moloney N.M."/>
            <person name="Sperisen C."/>
            <person name="Kredics L."/>
            <person name="Vagvoelgyi C."/>
            <person name="Patrignani A."/>
            <person name="Fitzpatrick D."/>
            <person name="Nagy I."/>
            <person name="Doyle S."/>
            <person name="Anderson J.B."/>
            <person name="Grigoriev I.V."/>
            <person name="Gueldener U."/>
            <person name="Muensterkoetter M."/>
            <person name="Nagy L.G."/>
        </authorList>
    </citation>
    <scope>NUCLEOTIDE SEQUENCE [LARGE SCALE GENOMIC DNA]</scope>
    <source>
        <strain evidence="8">28-4</strain>
    </source>
</reference>
<dbReference type="Pfam" id="PF21680">
    <property type="entry name" value="GIDA_C_1st"/>
    <property type="match status" value="1"/>
</dbReference>
<dbReference type="AlphaFoldDB" id="A0A2H3B6J0"/>
<evidence type="ECO:0000313" key="7">
    <source>
        <dbReference type="EMBL" id="PBK66491.1"/>
    </source>
</evidence>
<dbReference type="FunFam" id="3.50.50.60:FF:000082">
    <property type="entry name" value="protein MTO1 homolog, mitochondrial isoform X1"/>
    <property type="match status" value="1"/>
</dbReference>
<keyword evidence="4" id="KW-0274">FAD</keyword>
<dbReference type="Gene3D" id="1.10.150.570">
    <property type="entry name" value="GidA associated domain, C-terminal subdomain"/>
    <property type="match status" value="1"/>
</dbReference>
<dbReference type="InterPro" id="IPR026904">
    <property type="entry name" value="MnmG_C"/>
</dbReference>
<dbReference type="Proteomes" id="UP000218334">
    <property type="component" value="Unassembled WGS sequence"/>
</dbReference>
<dbReference type="PROSITE" id="PS01280">
    <property type="entry name" value="GIDA_1"/>
    <property type="match status" value="1"/>
</dbReference>